<accession>A0A1I5W6J1</accession>
<dbReference type="NCBIfam" id="TIGR01560">
    <property type="entry name" value="put_DNA_pack"/>
    <property type="match status" value="1"/>
</dbReference>
<evidence type="ECO:0000313" key="1">
    <source>
        <dbReference type="EMBL" id="SFQ15362.1"/>
    </source>
</evidence>
<dbReference type="InterPro" id="IPR011738">
    <property type="entry name" value="Phage_CHP"/>
</dbReference>
<reference evidence="2" key="1">
    <citation type="submission" date="2016-10" db="EMBL/GenBank/DDBJ databases">
        <authorList>
            <person name="Varghese N."/>
            <person name="Submissions S."/>
        </authorList>
    </citation>
    <scope>NUCLEOTIDE SEQUENCE [LARGE SCALE GENOMIC DNA]</scope>
    <source>
        <strain evidence="2">JCM 10271</strain>
    </source>
</reference>
<protein>
    <recommendedName>
        <fullName evidence="3">Phage gp6-like head-tail connector protein</fullName>
    </recommendedName>
</protein>
<dbReference type="Proteomes" id="UP000243106">
    <property type="component" value="Unassembled WGS sequence"/>
</dbReference>
<organism evidence="1 2">
    <name type="scientific">Roseivivax halotolerans</name>
    <dbReference type="NCBI Taxonomy" id="93684"/>
    <lineage>
        <taxon>Bacteria</taxon>
        <taxon>Pseudomonadati</taxon>
        <taxon>Pseudomonadota</taxon>
        <taxon>Alphaproteobacteria</taxon>
        <taxon>Rhodobacterales</taxon>
        <taxon>Roseobacteraceae</taxon>
        <taxon>Roseivivax</taxon>
    </lineage>
</organism>
<evidence type="ECO:0008006" key="3">
    <source>
        <dbReference type="Google" id="ProtNLM"/>
    </source>
</evidence>
<dbReference type="CDD" id="cd08054">
    <property type="entry name" value="gp6"/>
    <property type="match status" value="1"/>
</dbReference>
<gene>
    <name evidence="1" type="ORF">SAMN05421853_102159</name>
</gene>
<dbReference type="NCBIfam" id="TIGR02215">
    <property type="entry name" value="phage_chp_gp8"/>
    <property type="match status" value="1"/>
</dbReference>
<keyword evidence="2" id="KW-1185">Reference proteome</keyword>
<sequence>MMLTEETLVPEAALPVDSLKQHLRMGSGFGEDDLQDAVLGSFLRAAIAAIEGRTAKALIARQFLQIVQGWTRPDAQTFAIAPVRSVESVSLVDRFGAASPVAPSAYRLVRDAQAPNLRALATSLPAIPEGGAAELRFVAGFAEAFDDLPPDLSQAVLMLAAHFYDHREDTGLAAGCMPFGVTSLLSRYRPMRMGFSA</sequence>
<dbReference type="Gene3D" id="1.10.3230.30">
    <property type="entry name" value="Phage gp6-like head-tail connector protein"/>
    <property type="match status" value="1"/>
</dbReference>
<name>A0A1I5W6J1_9RHOB</name>
<dbReference type="InterPro" id="IPR006450">
    <property type="entry name" value="Phage_HK97_gp6-like"/>
</dbReference>
<dbReference type="STRING" id="93684.SAMN05421853_102159"/>
<dbReference type="EMBL" id="FOXV01000002">
    <property type="protein sequence ID" value="SFQ15362.1"/>
    <property type="molecule type" value="Genomic_DNA"/>
</dbReference>
<proteinExistence type="predicted"/>
<dbReference type="AlphaFoldDB" id="A0A1I5W6J1"/>
<evidence type="ECO:0000313" key="2">
    <source>
        <dbReference type="Proteomes" id="UP000243106"/>
    </source>
</evidence>
<dbReference type="RefSeq" id="WP_093009438.1">
    <property type="nucleotide sequence ID" value="NZ_FOXV01000002.1"/>
</dbReference>